<dbReference type="GO" id="GO:0006888">
    <property type="term" value="P:endoplasmic reticulum to Golgi vesicle-mediated transport"/>
    <property type="evidence" value="ECO:0007669"/>
    <property type="project" value="TreeGrafter"/>
</dbReference>
<reference evidence="11" key="1">
    <citation type="journal article" date="2021" name="Nat. Commun.">
        <title>Genetic determinants of endophytism in the Arabidopsis root mycobiome.</title>
        <authorList>
            <person name="Mesny F."/>
            <person name="Miyauchi S."/>
            <person name="Thiergart T."/>
            <person name="Pickel B."/>
            <person name="Atanasova L."/>
            <person name="Karlsson M."/>
            <person name="Huettel B."/>
            <person name="Barry K.W."/>
            <person name="Haridas S."/>
            <person name="Chen C."/>
            <person name="Bauer D."/>
            <person name="Andreopoulos W."/>
            <person name="Pangilinan J."/>
            <person name="LaButti K."/>
            <person name="Riley R."/>
            <person name="Lipzen A."/>
            <person name="Clum A."/>
            <person name="Drula E."/>
            <person name="Henrissat B."/>
            <person name="Kohler A."/>
            <person name="Grigoriev I.V."/>
            <person name="Martin F.M."/>
            <person name="Hacquard S."/>
        </authorList>
    </citation>
    <scope>NUCLEOTIDE SEQUENCE</scope>
    <source>
        <strain evidence="11">MPI-CAGE-AT-0016</strain>
    </source>
</reference>
<proteinExistence type="predicted"/>
<evidence type="ECO:0000256" key="2">
    <source>
        <dbReference type="ARBA" id="ARBA00022692"/>
    </source>
</evidence>
<feature type="signal peptide" evidence="9">
    <location>
        <begin position="1"/>
        <end position="17"/>
    </location>
</feature>
<dbReference type="OrthoDB" id="10265193at2759"/>
<dbReference type="GO" id="GO:0005793">
    <property type="term" value="C:endoplasmic reticulum-Golgi intermediate compartment"/>
    <property type="evidence" value="ECO:0007669"/>
    <property type="project" value="TreeGrafter"/>
</dbReference>
<keyword evidence="6" id="KW-0175">Coiled coil</keyword>
<dbReference type="Pfam" id="PF03388">
    <property type="entry name" value="Lectin_leg-like"/>
    <property type="match status" value="1"/>
</dbReference>
<dbReference type="InterPro" id="IPR005052">
    <property type="entry name" value="Lectin_leg"/>
</dbReference>
<evidence type="ECO:0000256" key="8">
    <source>
        <dbReference type="SAM" id="Phobius"/>
    </source>
</evidence>
<protein>
    <submittedName>
        <fullName evidence="11">Concanavalin A-like lectin/glucanase domain-containing protein</fullName>
    </submittedName>
</protein>
<evidence type="ECO:0000256" key="4">
    <source>
        <dbReference type="ARBA" id="ARBA00022989"/>
    </source>
</evidence>
<sequence>MRASLPLLMGAAGLAQAQFLINELSFGYDGTMARDGFVPNFHIHGTPNDPEILSNKIILTPPAPGNHRSSIWADHKLMHSSWIADLDFRAAGPERGSGNLNLWLVNGGSRDVGTHSVYSVPRFDGLALTIDSQGGTGMVRGFLNAGTTEYAGRGDVAALAFGHCQYSYRNLGRPSQLKLRQTATKFSVELDGRPCFETDKVRVPIGYQFGVTAASADTPDSFEVFKLVVMSESLTPENGFQQNNNQQQGTGQRVVGTNDNAQKQARGSSSNSQGGGGFLGNNKADGTSDGSTGESDPYDVADSSAETYSTSAEQFADLHNRLQSMTHHISNVFRTVSKHARAGEQQKTEVKNLIDTIRNDIIPRLDRINEVDKRISGLEAELRAMRKDVNQQVKNTERAVQRSLGEHHKTLSGAVADAVPGHGKLIAVIIGSQVVAAVGYYIYKRKRQNSPKKYL</sequence>
<feature type="domain" description="L-type lectin-like" evidence="10">
    <location>
        <begin position="20"/>
        <end position="232"/>
    </location>
</feature>
<dbReference type="InterPro" id="IPR051136">
    <property type="entry name" value="Intracellular_Lectin-GPT"/>
</dbReference>
<evidence type="ECO:0000256" key="3">
    <source>
        <dbReference type="ARBA" id="ARBA00022729"/>
    </source>
</evidence>
<dbReference type="InterPro" id="IPR013320">
    <property type="entry name" value="ConA-like_dom_sf"/>
</dbReference>
<evidence type="ECO:0000256" key="7">
    <source>
        <dbReference type="SAM" id="MobiDB-lite"/>
    </source>
</evidence>
<dbReference type="PROSITE" id="PS51328">
    <property type="entry name" value="L_LECTIN_LIKE"/>
    <property type="match status" value="1"/>
</dbReference>
<evidence type="ECO:0000256" key="1">
    <source>
        <dbReference type="ARBA" id="ARBA00004479"/>
    </source>
</evidence>
<keyword evidence="3 9" id="KW-0732">Signal</keyword>
<evidence type="ECO:0000256" key="5">
    <source>
        <dbReference type="ARBA" id="ARBA00023136"/>
    </source>
</evidence>
<dbReference type="EMBL" id="JAGPXD010000005">
    <property type="protein sequence ID" value="KAH7354194.1"/>
    <property type="molecule type" value="Genomic_DNA"/>
</dbReference>
<feature type="transmembrane region" description="Helical" evidence="8">
    <location>
        <begin position="425"/>
        <end position="443"/>
    </location>
</feature>
<feature type="region of interest" description="Disordered" evidence="7">
    <location>
        <begin position="260"/>
        <end position="306"/>
    </location>
</feature>
<dbReference type="AlphaFoldDB" id="A0A8K0TF52"/>
<dbReference type="GO" id="GO:0005789">
    <property type="term" value="C:endoplasmic reticulum membrane"/>
    <property type="evidence" value="ECO:0007669"/>
    <property type="project" value="TreeGrafter"/>
</dbReference>
<evidence type="ECO:0000259" key="10">
    <source>
        <dbReference type="PROSITE" id="PS51328"/>
    </source>
</evidence>
<keyword evidence="5 8" id="KW-0472">Membrane</keyword>
<evidence type="ECO:0000313" key="11">
    <source>
        <dbReference type="EMBL" id="KAH7354194.1"/>
    </source>
</evidence>
<feature type="chain" id="PRO_5035482402" evidence="9">
    <location>
        <begin position="18"/>
        <end position="455"/>
    </location>
</feature>
<dbReference type="InterPro" id="IPR035661">
    <property type="entry name" value="EMP46/EMP47_N"/>
</dbReference>
<dbReference type="SUPFAM" id="SSF49899">
    <property type="entry name" value="Concanavalin A-like lectins/glucanases"/>
    <property type="match status" value="1"/>
</dbReference>
<dbReference type="GO" id="GO:0005537">
    <property type="term" value="F:D-mannose binding"/>
    <property type="evidence" value="ECO:0007669"/>
    <property type="project" value="TreeGrafter"/>
</dbReference>
<dbReference type="GO" id="GO:0030134">
    <property type="term" value="C:COPII-coated ER to Golgi transport vesicle"/>
    <property type="evidence" value="ECO:0007669"/>
    <property type="project" value="TreeGrafter"/>
</dbReference>
<dbReference type="PANTHER" id="PTHR12223:SF28">
    <property type="entry name" value="LECTIN, MANNOSE BINDING 1 LIKE"/>
    <property type="match status" value="1"/>
</dbReference>
<accession>A0A8K0TF52</accession>
<feature type="compositionally biased region" description="Polar residues" evidence="7">
    <location>
        <begin position="284"/>
        <end position="294"/>
    </location>
</feature>
<evidence type="ECO:0000313" key="12">
    <source>
        <dbReference type="Proteomes" id="UP000813385"/>
    </source>
</evidence>
<keyword evidence="2 8" id="KW-0812">Transmembrane</keyword>
<organism evidence="11 12">
    <name type="scientific">Plectosphaerella cucumerina</name>
    <dbReference type="NCBI Taxonomy" id="40658"/>
    <lineage>
        <taxon>Eukaryota</taxon>
        <taxon>Fungi</taxon>
        <taxon>Dikarya</taxon>
        <taxon>Ascomycota</taxon>
        <taxon>Pezizomycotina</taxon>
        <taxon>Sordariomycetes</taxon>
        <taxon>Hypocreomycetidae</taxon>
        <taxon>Glomerellales</taxon>
        <taxon>Plectosphaerellaceae</taxon>
        <taxon>Plectosphaerella</taxon>
    </lineage>
</organism>
<name>A0A8K0TF52_9PEZI</name>
<dbReference type="GO" id="GO:0000139">
    <property type="term" value="C:Golgi membrane"/>
    <property type="evidence" value="ECO:0007669"/>
    <property type="project" value="TreeGrafter"/>
</dbReference>
<gene>
    <name evidence="11" type="ORF">B0T11DRAFT_332055</name>
</gene>
<dbReference type="Gene3D" id="2.60.120.200">
    <property type="match status" value="1"/>
</dbReference>
<dbReference type="CDD" id="cd06903">
    <property type="entry name" value="lectin_EMP46_EMP47"/>
    <property type="match status" value="1"/>
</dbReference>
<comment type="subcellular location">
    <subcellularLocation>
        <location evidence="1">Membrane</location>
        <topology evidence="1">Single-pass type I membrane protein</topology>
    </subcellularLocation>
</comment>
<feature type="coiled-coil region" evidence="6">
    <location>
        <begin position="368"/>
        <end position="399"/>
    </location>
</feature>
<evidence type="ECO:0000256" key="6">
    <source>
        <dbReference type="SAM" id="Coils"/>
    </source>
</evidence>
<keyword evidence="4 8" id="KW-1133">Transmembrane helix</keyword>
<dbReference type="Proteomes" id="UP000813385">
    <property type="component" value="Unassembled WGS sequence"/>
</dbReference>
<evidence type="ECO:0000256" key="9">
    <source>
        <dbReference type="SAM" id="SignalP"/>
    </source>
</evidence>
<dbReference type="PANTHER" id="PTHR12223">
    <property type="entry name" value="VESICULAR MANNOSE-BINDING LECTIN"/>
    <property type="match status" value="1"/>
</dbReference>
<keyword evidence="12" id="KW-1185">Reference proteome</keyword>
<comment type="caution">
    <text evidence="11">The sequence shown here is derived from an EMBL/GenBank/DDBJ whole genome shotgun (WGS) entry which is preliminary data.</text>
</comment>